<reference evidence="1 2" key="1">
    <citation type="submission" date="2018-09" db="EMBL/GenBank/DDBJ databases">
        <title>Paenibacillus aracenensis nov. sp. isolated from a cave in southern Spain.</title>
        <authorList>
            <person name="Jurado V."/>
            <person name="Gutierrez-Patricio S."/>
            <person name="Gonzalez-Pimentel J.L."/>
            <person name="Miller A.Z."/>
            <person name="Laiz L."/>
            <person name="Saiz-Jimenez C."/>
        </authorList>
    </citation>
    <scope>NUCLEOTIDE SEQUENCE [LARGE SCALE GENOMIC DNA]</scope>
    <source>
        <strain evidence="1 2">DSM 22867</strain>
    </source>
</reference>
<keyword evidence="2" id="KW-1185">Reference proteome</keyword>
<accession>A0A3A1VHG6</accession>
<evidence type="ECO:0000313" key="1">
    <source>
        <dbReference type="EMBL" id="RIX59705.1"/>
    </source>
</evidence>
<proteinExistence type="predicted"/>
<dbReference type="Proteomes" id="UP000266482">
    <property type="component" value="Unassembled WGS sequence"/>
</dbReference>
<dbReference type="EMBL" id="QXQA01000002">
    <property type="protein sequence ID" value="RIX59705.1"/>
    <property type="molecule type" value="Genomic_DNA"/>
</dbReference>
<sequence length="273" mass="30885">MLSDLSLAFETVKKMTENTEAVKQAGEVKNLEFVDTEIGGREIPNTESGQGLELQDQSRLMEEQNREVKEAAYMSDDIGLREQTQEFGDPAYIRELRESYPNMDTVLSKNEEILRDPGSDLAYQRAADTLERYKGTVFENEIKDSLGDRFELTESKQMTVETEYGETKPDVVLRGALEEMRIGDLTVGKGEDLYIEAKCGSAEYIRNQMGHMLEQVEGHEQNSLVVVTRDYLDIAPDVRAEFEKQLSEKGSHLYVADVRAMDISNGLFSSLKL</sequence>
<gene>
    <name evidence="1" type="ORF">D3P08_06150</name>
</gene>
<comment type="caution">
    <text evidence="1">The sequence shown here is derived from an EMBL/GenBank/DDBJ whole genome shotgun (WGS) entry which is preliminary data.</text>
</comment>
<organism evidence="1 2">
    <name type="scientific">Paenibacillus nanensis</name>
    <dbReference type="NCBI Taxonomy" id="393251"/>
    <lineage>
        <taxon>Bacteria</taxon>
        <taxon>Bacillati</taxon>
        <taxon>Bacillota</taxon>
        <taxon>Bacilli</taxon>
        <taxon>Bacillales</taxon>
        <taxon>Paenibacillaceae</taxon>
        <taxon>Paenibacillus</taxon>
    </lineage>
</organism>
<name>A0A3A1VHG6_9BACL</name>
<dbReference type="RefSeq" id="WP_119598537.1">
    <property type="nucleotide sequence ID" value="NZ_QXQA01000002.1"/>
</dbReference>
<protein>
    <submittedName>
        <fullName evidence="1">Uncharacterized protein</fullName>
    </submittedName>
</protein>
<evidence type="ECO:0000313" key="2">
    <source>
        <dbReference type="Proteomes" id="UP000266482"/>
    </source>
</evidence>
<dbReference type="OrthoDB" id="6778026at2"/>
<dbReference type="AlphaFoldDB" id="A0A3A1VHG6"/>